<sequence length="232" mass="25891">MRCFCVFLLSLTSVYCRVVPRDLLDILKYIHANSGFTTLTAEQQVGIVELVGAAETGTLARYIDNVGFIKVTDILNTIPDDSAKAFEQYLIDHLQLEYGNTTTTSTTTTTTTTTLPPTTTKPAVVGVGGEPSVGKRNLQDQMMHNPQVDHLSMDAKNFLLQLFHAVDEHQLMDFMTAHGWSSITNLSLPVEILHQLTAFIMKEMTLESHHGHRENTKHGHQHHEQGNGHRDD</sequence>
<reference evidence="3" key="1">
    <citation type="submission" date="2016-03" db="EMBL/GenBank/DDBJ databases">
        <authorList>
            <person name="Ploux O."/>
        </authorList>
    </citation>
    <scope>NUCLEOTIDE SEQUENCE</scope>
    <source>
        <tissue evidence="3">Mantle</tissue>
    </source>
</reference>
<dbReference type="EMBL" id="GELH01000919">
    <property type="protein sequence ID" value="JAS03353.1"/>
    <property type="molecule type" value="Transcribed_RNA"/>
</dbReference>
<feature type="chain" id="PRO_5013481112" evidence="2">
    <location>
        <begin position="17"/>
        <end position="232"/>
    </location>
</feature>
<evidence type="ECO:0000256" key="1">
    <source>
        <dbReference type="SAM" id="MobiDB-lite"/>
    </source>
</evidence>
<feature type="signal peptide" evidence="2">
    <location>
        <begin position="1"/>
        <end position="16"/>
    </location>
</feature>
<feature type="region of interest" description="Disordered" evidence="1">
    <location>
        <begin position="209"/>
        <end position="232"/>
    </location>
</feature>
<dbReference type="AlphaFoldDB" id="A0A194AMB2"/>
<accession>A0A194AMB2</accession>
<proteinExistence type="predicted"/>
<keyword evidence="2" id="KW-0732">Signal</keyword>
<evidence type="ECO:0000313" key="3">
    <source>
        <dbReference type="EMBL" id="JAS03353.1"/>
    </source>
</evidence>
<dbReference type="EMBL" id="GELH01000920">
    <property type="protein sequence ID" value="JAS03352.1"/>
    <property type="molecule type" value="Transcribed_RNA"/>
</dbReference>
<name>A0A194AMB2_PINFU</name>
<organism evidence="3">
    <name type="scientific">Pinctada fucata</name>
    <name type="common">Akoya pearl oyster</name>
    <name type="synonym">Pinctada imbricata fucata</name>
    <dbReference type="NCBI Taxonomy" id="50426"/>
    <lineage>
        <taxon>Eukaryota</taxon>
        <taxon>Metazoa</taxon>
        <taxon>Spiralia</taxon>
        <taxon>Lophotrochozoa</taxon>
        <taxon>Mollusca</taxon>
        <taxon>Bivalvia</taxon>
        <taxon>Autobranchia</taxon>
        <taxon>Pteriomorphia</taxon>
        <taxon>Pterioida</taxon>
        <taxon>Pterioidea</taxon>
        <taxon>Pteriidae</taxon>
        <taxon>Pinctada</taxon>
    </lineage>
</organism>
<protein>
    <submittedName>
        <fullName evidence="3">Uncharacterized protein</fullName>
    </submittedName>
</protein>
<evidence type="ECO:0000256" key="2">
    <source>
        <dbReference type="SAM" id="SignalP"/>
    </source>
</evidence>